<gene>
    <name evidence="2" type="ORF">ACFQVD_26350</name>
</gene>
<evidence type="ECO:0000256" key="1">
    <source>
        <dbReference type="SAM" id="MobiDB-lite"/>
    </source>
</evidence>
<dbReference type="RefSeq" id="WP_343982111.1">
    <property type="nucleotide sequence ID" value="NZ_BAAAGK010000233.1"/>
</dbReference>
<proteinExistence type="predicted"/>
<comment type="caution">
    <text evidence="2">The sequence shown here is derived from an EMBL/GenBank/DDBJ whole genome shotgun (WGS) entry which is preliminary data.</text>
</comment>
<feature type="region of interest" description="Disordered" evidence="1">
    <location>
        <begin position="63"/>
        <end position="87"/>
    </location>
</feature>
<dbReference type="EMBL" id="JBHTEE010000001">
    <property type="protein sequence ID" value="MFC7603640.1"/>
    <property type="molecule type" value="Genomic_DNA"/>
</dbReference>
<name>A0ABW2T4N2_9ACTN</name>
<sequence>MIWDRTYEVINGVPAVIDYQRFEVYFAFPLKDPLLLVRSKRGDFRPCFTLRLWPLVIHYAGKRRRKPGETTNAPSSGDEGANRRASA</sequence>
<protein>
    <submittedName>
        <fullName evidence="2">Uncharacterized protein</fullName>
    </submittedName>
</protein>
<evidence type="ECO:0000313" key="2">
    <source>
        <dbReference type="EMBL" id="MFC7603640.1"/>
    </source>
</evidence>
<accession>A0ABW2T4N2</accession>
<keyword evidence="3" id="KW-1185">Reference proteome</keyword>
<dbReference type="Proteomes" id="UP001596514">
    <property type="component" value="Unassembled WGS sequence"/>
</dbReference>
<evidence type="ECO:0000313" key="3">
    <source>
        <dbReference type="Proteomes" id="UP001596514"/>
    </source>
</evidence>
<reference evidence="3" key="1">
    <citation type="journal article" date="2019" name="Int. J. Syst. Evol. Microbiol.">
        <title>The Global Catalogue of Microorganisms (GCM) 10K type strain sequencing project: providing services to taxonomists for standard genome sequencing and annotation.</title>
        <authorList>
            <consortium name="The Broad Institute Genomics Platform"/>
            <consortium name="The Broad Institute Genome Sequencing Center for Infectious Disease"/>
            <person name="Wu L."/>
            <person name="Ma J."/>
        </authorList>
    </citation>
    <scope>NUCLEOTIDE SEQUENCE [LARGE SCALE GENOMIC DNA]</scope>
    <source>
        <strain evidence="3">JCM 10083</strain>
    </source>
</reference>
<organism evidence="2 3">
    <name type="scientific">Streptosporangium amethystogenes subsp. fukuiense</name>
    <dbReference type="NCBI Taxonomy" id="698418"/>
    <lineage>
        <taxon>Bacteria</taxon>
        <taxon>Bacillati</taxon>
        <taxon>Actinomycetota</taxon>
        <taxon>Actinomycetes</taxon>
        <taxon>Streptosporangiales</taxon>
        <taxon>Streptosporangiaceae</taxon>
        <taxon>Streptosporangium</taxon>
    </lineage>
</organism>